<dbReference type="PANTHER" id="PTHR38116:SF5">
    <property type="entry name" value="BZIP DOMAIN-CONTAINING PROTEIN"/>
    <property type="match status" value="1"/>
</dbReference>
<proteinExistence type="predicted"/>
<keyword evidence="1" id="KW-0472">Membrane</keyword>
<dbReference type="RefSeq" id="XP_056057615.1">
    <property type="nucleotide sequence ID" value="XM_056199082.1"/>
</dbReference>
<dbReference type="InterPro" id="IPR021833">
    <property type="entry name" value="DUF3425"/>
</dbReference>
<protein>
    <submittedName>
        <fullName evidence="2">Uncharacterized protein</fullName>
    </submittedName>
</protein>
<dbReference type="AlphaFoldDB" id="A0A9W8UQY6"/>
<keyword evidence="3" id="KW-1185">Reference proteome</keyword>
<sequence length="418" mass="46423">MEKARNYKTARFPLPDGGRGRASFKWRLAALGPLPIVESLAFTIVGLLLGGSLILDGREAALVSHNHILFCLLSCLTYEVTYAIYGPPQNNIQAQKKYREKRKARLDDFETLAASLSQGVAMLCSGTPSSYAVNFTEDKQPNFDGNIESGLIDDTNESATDALDAYTSACATPATSLYGVSWDLNTSMEPSHLFYGENISSSSQNWSRYIDCGCLYPHLQVSSSRPRVYLELEADAPSRSSCSTDPDVNTLRIERYCIVQSMASLCLHIGMTKDMLCDDKATSPFFRPTGKIVNGTGADTVVKMIIRQHAAFIDVLPFPTLRRNVINSGEAVDLTEFYHDLIDGLICWGGATDRSSVTDSTTGDISAATPWDSRSWEARGWFLRKYWALLGGEEGELVRQSEWWRNMRGDDTDLWFKM</sequence>
<gene>
    <name evidence="2" type="ORF">LMH87_007751</name>
</gene>
<dbReference type="EMBL" id="JAJHUN010000003">
    <property type="protein sequence ID" value="KAJ4159810.1"/>
    <property type="molecule type" value="Genomic_DNA"/>
</dbReference>
<feature type="transmembrane region" description="Helical" evidence="1">
    <location>
        <begin position="36"/>
        <end position="55"/>
    </location>
</feature>
<dbReference type="PANTHER" id="PTHR38116">
    <property type="entry name" value="CHROMOSOME 7, WHOLE GENOME SHOTGUN SEQUENCE"/>
    <property type="match status" value="1"/>
</dbReference>
<keyword evidence="1" id="KW-1133">Transmembrane helix</keyword>
<evidence type="ECO:0000313" key="3">
    <source>
        <dbReference type="Proteomes" id="UP001144673"/>
    </source>
</evidence>
<accession>A0A9W8UQY6</accession>
<name>A0A9W8UQY6_AKAMU</name>
<dbReference type="Pfam" id="PF11905">
    <property type="entry name" value="DUF3425"/>
    <property type="match status" value="1"/>
</dbReference>
<organism evidence="2 3">
    <name type="scientific">Akanthomyces muscarius</name>
    <name type="common">Entomopathogenic fungus</name>
    <name type="synonym">Lecanicillium muscarium</name>
    <dbReference type="NCBI Taxonomy" id="2231603"/>
    <lineage>
        <taxon>Eukaryota</taxon>
        <taxon>Fungi</taxon>
        <taxon>Dikarya</taxon>
        <taxon>Ascomycota</taxon>
        <taxon>Pezizomycotina</taxon>
        <taxon>Sordariomycetes</taxon>
        <taxon>Hypocreomycetidae</taxon>
        <taxon>Hypocreales</taxon>
        <taxon>Cordycipitaceae</taxon>
        <taxon>Akanthomyces</taxon>
    </lineage>
</organism>
<dbReference type="KEGG" id="amus:LMH87_007751"/>
<dbReference type="Proteomes" id="UP001144673">
    <property type="component" value="Unassembled WGS sequence"/>
</dbReference>
<evidence type="ECO:0000313" key="2">
    <source>
        <dbReference type="EMBL" id="KAJ4159810.1"/>
    </source>
</evidence>
<comment type="caution">
    <text evidence="2">The sequence shown here is derived from an EMBL/GenBank/DDBJ whole genome shotgun (WGS) entry which is preliminary data.</text>
</comment>
<dbReference type="GeneID" id="80894910"/>
<evidence type="ECO:0000256" key="1">
    <source>
        <dbReference type="SAM" id="Phobius"/>
    </source>
</evidence>
<keyword evidence="1" id="KW-0812">Transmembrane</keyword>
<reference evidence="2" key="1">
    <citation type="journal article" date="2023" name="Access Microbiol">
        <title>De-novo genome assembly for Akanthomyces muscarius, a biocontrol agent of insect agricultural pests.</title>
        <authorList>
            <person name="Erdos Z."/>
            <person name="Studholme D.J."/>
            <person name="Raymond B."/>
            <person name="Sharma M."/>
        </authorList>
    </citation>
    <scope>NUCLEOTIDE SEQUENCE</scope>
    <source>
        <strain evidence="2">Ve6</strain>
    </source>
</reference>